<dbReference type="EnsemblMetazoa" id="XM_003250690">
    <property type="protein sequence ID" value="XP_003250738"/>
    <property type="gene ID" value="LOC100576284"/>
</dbReference>
<name>A0A7M7GAU0_APIME</name>
<accession>A0A8B6XVI8</accession>
<feature type="compositionally biased region" description="Low complexity" evidence="1">
    <location>
        <begin position="343"/>
        <end position="355"/>
    </location>
</feature>
<dbReference type="AlphaFoldDB" id="A0A7M7GAU0"/>
<evidence type="ECO:0000256" key="1">
    <source>
        <dbReference type="SAM" id="MobiDB-lite"/>
    </source>
</evidence>
<evidence type="ECO:0000313" key="5">
    <source>
        <dbReference type="RefSeq" id="XP_003250738.3"/>
    </source>
</evidence>
<dbReference type="RefSeq" id="XP_003250738.3">
    <property type="nucleotide sequence ID" value="XM_003250690.4"/>
</dbReference>
<protein>
    <submittedName>
        <fullName evidence="5">Uncharacterized protein LOC100576284</fullName>
    </submittedName>
</protein>
<dbReference type="GeneID" id="100576284"/>
<dbReference type="Proteomes" id="UP000005203">
    <property type="component" value="Linkage group LG2"/>
</dbReference>
<gene>
    <name evidence="5" type="primary">LOC100576284</name>
</gene>
<evidence type="ECO:0000313" key="3">
    <source>
        <dbReference type="EnsemblMetazoa" id="XP_003250738"/>
    </source>
</evidence>
<keyword evidence="2" id="KW-0732">Signal</keyword>
<organism evidence="3">
    <name type="scientific">Apis mellifera</name>
    <name type="common">Honeybee</name>
    <dbReference type="NCBI Taxonomy" id="7460"/>
    <lineage>
        <taxon>Eukaryota</taxon>
        <taxon>Metazoa</taxon>
        <taxon>Ecdysozoa</taxon>
        <taxon>Arthropoda</taxon>
        <taxon>Hexapoda</taxon>
        <taxon>Insecta</taxon>
        <taxon>Pterygota</taxon>
        <taxon>Neoptera</taxon>
        <taxon>Endopterygota</taxon>
        <taxon>Hymenoptera</taxon>
        <taxon>Apocrita</taxon>
        <taxon>Aculeata</taxon>
        <taxon>Apoidea</taxon>
        <taxon>Anthophila</taxon>
        <taxon>Apidae</taxon>
        <taxon>Apis</taxon>
    </lineage>
</organism>
<dbReference type="OrthoDB" id="8196075at2759"/>
<sequence>MKSDELAFGSIFILLLLCCGTVGGEDRGRIRRETDGSVYCDFDETRNNHTASDLLQCIDELAILDLDRESTSAANEEGQRNGSTGRRISFIDVFSNIFNYMPVTSHHQGGSLPAHSTSGYQQSNYPSGTTALSAGFQLNFLVEALSTISRHDDYKCVARILCEMASGKLPGRSLGKRGSGLLEFLGRTVFTDWLAKIDVGGTSPLLIFGRAMILGYSNRGSSEPCYQAFPKCPRDMNGLVHYLNNYNGGFFRLFNRIRGGKYRESSGIVGQRVEDYSKMDVKGRIVGGNSRKYIPIQSASEPVIRNTVQLPAMSYQEYLKKKGIPGYDNMSSEVIFPNERDPSPSVEEPSNSVENDGAKSEWKVWRKDKIAFFPEGNRDRGLSQFRFPSDFPLASS</sequence>
<reference evidence="3" key="1">
    <citation type="submission" date="2021-01" db="UniProtKB">
        <authorList>
            <consortium name="EnsemblMetazoa"/>
        </authorList>
    </citation>
    <scope>IDENTIFICATION</scope>
    <source>
        <strain evidence="3">DH4</strain>
    </source>
</reference>
<keyword evidence="4" id="KW-1185">Reference proteome</keyword>
<proteinExistence type="predicted"/>
<dbReference type="KEGG" id="ame:100576284"/>
<reference evidence="5" key="2">
    <citation type="submission" date="2025-04" db="UniProtKB">
        <authorList>
            <consortium name="RefSeq"/>
        </authorList>
    </citation>
    <scope>IDENTIFICATION</scope>
    <source>
        <strain evidence="5">DH4</strain>
        <tissue evidence="5">Whole body</tissue>
    </source>
</reference>
<feature type="chain" id="PRO_5044659308" evidence="2">
    <location>
        <begin position="25"/>
        <end position="396"/>
    </location>
</feature>
<feature type="region of interest" description="Disordered" evidence="1">
    <location>
        <begin position="331"/>
        <end position="360"/>
    </location>
</feature>
<evidence type="ECO:0000313" key="4">
    <source>
        <dbReference type="Proteomes" id="UP000005203"/>
    </source>
</evidence>
<evidence type="ECO:0000256" key="2">
    <source>
        <dbReference type="SAM" id="SignalP"/>
    </source>
</evidence>
<feature type="signal peptide" evidence="2">
    <location>
        <begin position="1"/>
        <end position="24"/>
    </location>
</feature>
<accession>A0A7M7GAU0</accession>